<feature type="compositionally biased region" description="Acidic residues" evidence="1">
    <location>
        <begin position="15"/>
        <end position="43"/>
    </location>
</feature>
<organism evidence="2 3">
    <name type="scientific">Actinomycetospora atypica</name>
    <dbReference type="NCBI Taxonomy" id="1290095"/>
    <lineage>
        <taxon>Bacteria</taxon>
        <taxon>Bacillati</taxon>
        <taxon>Actinomycetota</taxon>
        <taxon>Actinomycetes</taxon>
        <taxon>Pseudonocardiales</taxon>
        <taxon>Pseudonocardiaceae</taxon>
        <taxon>Actinomycetospora</taxon>
    </lineage>
</organism>
<evidence type="ECO:0000256" key="1">
    <source>
        <dbReference type="SAM" id="MobiDB-lite"/>
    </source>
</evidence>
<dbReference type="EMBL" id="JBHSIV010000049">
    <property type="protein sequence ID" value="MFC5065887.1"/>
    <property type="molecule type" value="Genomic_DNA"/>
</dbReference>
<evidence type="ECO:0000313" key="2">
    <source>
        <dbReference type="EMBL" id="MFC5065887.1"/>
    </source>
</evidence>
<comment type="caution">
    <text evidence="2">The sequence shown here is derived from an EMBL/GenBank/DDBJ whole genome shotgun (WGS) entry which is preliminary data.</text>
</comment>
<proteinExistence type="predicted"/>
<dbReference type="RefSeq" id="WP_378039205.1">
    <property type="nucleotide sequence ID" value="NZ_JBHSIV010000049.1"/>
</dbReference>
<evidence type="ECO:0000313" key="3">
    <source>
        <dbReference type="Proteomes" id="UP001595947"/>
    </source>
</evidence>
<sequence>MTEPQENQPSPDLEQRDEDVPAFDVDLEPDEQGTAEVADEQTS</sequence>
<keyword evidence="3" id="KW-1185">Reference proteome</keyword>
<reference evidence="3" key="1">
    <citation type="journal article" date="2019" name="Int. J. Syst. Evol. Microbiol.">
        <title>The Global Catalogue of Microorganisms (GCM) 10K type strain sequencing project: providing services to taxonomists for standard genome sequencing and annotation.</title>
        <authorList>
            <consortium name="The Broad Institute Genomics Platform"/>
            <consortium name="The Broad Institute Genome Sequencing Center for Infectious Disease"/>
            <person name="Wu L."/>
            <person name="Ma J."/>
        </authorList>
    </citation>
    <scope>NUCLEOTIDE SEQUENCE [LARGE SCALE GENOMIC DNA]</scope>
    <source>
        <strain evidence="3">CGMCC 4.7093</strain>
    </source>
</reference>
<accession>A0ABV9YV59</accession>
<feature type="region of interest" description="Disordered" evidence="1">
    <location>
        <begin position="1"/>
        <end position="43"/>
    </location>
</feature>
<dbReference type="Proteomes" id="UP001595947">
    <property type="component" value="Unassembled WGS sequence"/>
</dbReference>
<protein>
    <submittedName>
        <fullName evidence="2">Uncharacterized protein</fullName>
    </submittedName>
</protein>
<feature type="compositionally biased region" description="Polar residues" evidence="1">
    <location>
        <begin position="1"/>
        <end position="10"/>
    </location>
</feature>
<name>A0ABV9YV59_9PSEU</name>
<gene>
    <name evidence="2" type="ORF">ACFPBZ_26975</name>
</gene>